<dbReference type="Pfam" id="PF07963">
    <property type="entry name" value="N_methyl"/>
    <property type="match status" value="1"/>
</dbReference>
<feature type="transmembrane region" description="Helical" evidence="1">
    <location>
        <begin position="15"/>
        <end position="39"/>
    </location>
</feature>
<dbReference type="InterPro" id="IPR012902">
    <property type="entry name" value="N_methyl_site"/>
</dbReference>
<dbReference type="EMBL" id="CP086136">
    <property type="protein sequence ID" value="UEM11286.1"/>
    <property type="molecule type" value="Genomic_DNA"/>
</dbReference>
<name>A0A9X9XUE2_9BRAD</name>
<protein>
    <submittedName>
        <fullName evidence="2">Prepilin-type N-terminal cleavage/methylation domain-containing protein</fullName>
    </submittedName>
</protein>
<organism evidence="2 3">
    <name type="scientific">Bradyrhizobium barranii subsp. barranii</name>
    <dbReference type="NCBI Taxonomy" id="2823807"/>
    <lineage>
        <taxon>Bacteria</taxon>
        <taxon>Pseudomonadati</taxon>
        <taxon>Pseudomonadota</taxon>
        <taxon>Alphaproteobacteria</taxon>
        <taxon>Hyphomicrobiales</taxon>
        <taxon>Nitrobacteraceae</taxon>
        <taxon>Bradyrhizobium</taxon>
        <taxon>Bradyrhizobium barranii</taxon>
    </lineage>
</organism>
<keyword evidence="1" id="KW-0472">Membrane</keyword>
<accession>A0A9X9XUE2</accession>
<evidence type="ECO:0000313" key="2">
    <source>
        <dbReference type="EMBL" id="UEM11286.1"/>
    </source>
</evidence>
<keyword evidence="1" id="KW-1133">Transmembrane helix</keyword>
<dbReference type="AlphaFoldDB" id="A0A9X9XUE2"/>
<sequence length="136" mass="14109">MSLVPSSMAEESDAGFTLIEMLVALGVLSLSLGLIGTVVSTNMRAVRKIEERVAVIQEASAALVTAIPGRDRLLPGTLRGASASGEWTVLVAPIGTGWDVAAGQAGWIPRMVELRVRSASGAVVDVRTVRLARTAG</sequence>
<dbReference type="KEGG" id="bban:J4G43_043100"/>
<dbReference type="Proteomes" id="UP000664702">
    <property type="component" value="Chromosome"/>
</dbReference>
<reference evidence="2 3" key="1">
    <citation type="journal article" date="2022" name="Int. J. Syst. Evol. Microbiol.">
        <title>Strains of Bradyrhizobium barranii sp. nov. associated with legumes native to Canada are symbionts of soybeans and belong to different subspecies (subsp. barranii subsp. nov. and subsp. apii subsp. nov.) and symbiovars (sv. glycinearum and sv. septentrionale).</title>
        <authorList>
            <person name="Bromfield E.S.P."/>
            <person name="Cloutier S."/>
            <person name="Wasai-Hara S."/>
            <person name="Minamisawa K."/>
        </authorList>
    </citation>
    <scope>NUCLEOTIDE SEQUENCE [LARGE SCALE GENOMIC DNA]</scope>
    <source>
        <strain evidence="2 3">144S4</strain>
    </source>
</reference>
<keyword evidence="1" id="KW-0812">Transmembrane</keyword>
<gene>
    <name evidence="2" type="ORF">J4G43_043100</name>
</gene>
<evidence type="ECO:0000256" key="1">
    <source>
        <dbReference type="SAM" id="Phobius"/>
    </source>
</evidence>
<proteinExistence type="predicted"/>
<evidence type="ECO:0000313" key="3">
    <source>
        <dbReference type="Proteomes" id="UP000664702"/>
    </source>
</evidence>
<dbReference type="RefSeq" id="WP_028180913.1">
    <property type="nucleotide sequence ID" value="NZ_CP086136.1"/>
</dbReference>
<dbReference type="NCBIfam" id="TIGR02532">
    <property type="entry name" value="IV_pilin_GFxxxE"/>
    <property type="match status" value="1"/>
</dbReference>